<feature type="compositionally biased region" description="Basic residues" evidence="1">
    <location>
        <begin position="111"/>
        <end position="123"/>
    </location>
</feature>
<organism evidence="2 3">
    <name type="scientific">Hyaloscypha bicolor E</name>
    <dbReference type="NCBI Taxonomy" id="1095630"/>
    <lineage>
        <taxon>Eukaryota</taxon>
        <taxon>Fungi</taxon>
        <taxon>Dikarya</taxon>
        <taxon>Ascomycota</taxon>
        <taxon>Pezizomycotina</taxon>
        <taxon>Leotiomycetes</taxon>
        <taxon>Helotiales</taxon>
        <taxon>Hyaloscyphaceae</taxon>
        <taxon>Hyaloscypha</taxon>
        <taxon>Hyaloscypha bicolor</taxon>
    </lineage>
</organism>
<evidence type="ECO:0000313" key="2">
    <source>
        <dbReference type="EMBL" id="PMD63772.1"/>
    </source>
</evidence>
<proteinExistence type="predicted"/>
<dbReference type="EMBL" id="KZ613779">
    <property type="protein sequence ID" value="PMD63772.1"/>
    <property type="molecule type" value="Genomic_DNA"/>
</dbReference>
<gene>
    <name evidence="2" type="ORF">K444DRAFT_318082</name>
</gene>
<accession>A0A2J6TLB7</accession>
<sequence length="123" mass="13723">MLTLSLSILNPHETLFITSNPPYNFPCSNGFNNFNSLSHTHKPPAYTSPGSAPRKLQLPQKKRLNNPPTDLTDVEKSRGYPGDETLPHSTNAGRHHNSTNDNTQTMLPNPKGKKKPSTRRRIP</sequence>
<dbReference type="Proteomes" id="UP000235371">
    <property type="component" value="Unassembled WGS sequence"/>
</dbReference>
<protein>
    <submittedName>
        <fullName evidence="2">Uncharacterized protein</fullName>
    </submittedName>
</protein>
<dbReference type="GeneID" id="36579945"/>
<feature type="compositionally biased region" description="Polar residues" evidence="1">
    <location>
        <begin position="28"/>
        <end position="38"/>
    </location>
</feature>
<evidence type="ECO:0000256" key="1">
    <source>
        <dbReference type="SAM" id="MobiDB-lite"/>
    </source>
</evidence>
<evidence type="ECO:0000313" key="3">
    <source>
        <dbReference type="Proteomes" id="UP000235371"/>
    </source>
</evidence>
<reference evidence="2 3" key="1">
    <citation type="submission" date="2016-04" db="EMBL/GenBank/DDBJ databases">
        <title>A degradative enzymes factory behind the ericoid mycorrhizal symbiosis.</title>
        <authorList>
            <consortium name="DOE Joint Genome Institute"/>
            <person name="Martino E."/>
            <person name="Morin E."/>
            <person name="Grelet G."/>
            <person name="Kuo A."/>
            <person name="Kohler A."/>
            <person name="Daghino S."/>
            <person name="Barry K."/>
            <person name="Choi C."/>
            <person name="Cichocki N."/>
            <person name="Clum A."/>
            <person name="Copeland A."/>
            <person name="Hainaut M."/>
            <person name="Haridas S."/>
            <person name="Labutti K."/>
            <person name="Lindquist E."/>
            <person name="Lipzen A."/>
            <person name="Khouja H.-R."/>
            <person name="Murat C."/>
            <person name="Ohm R."/>
            <person name="Olson A."/>
            <person name="Spatafora J."/>
            <person name="Veneault-Fourrey C."/>
            <person name="Henrissat B."/>
            <person name="Grigoriev I."/>
            <person name="Martin F."/>
            <person name="Perotto S."/>
        </authorList>
    </citation>
    <scope>NUCLEOTIDE SEQUENCE [LARGE SCALE GENOMIC DNA]</scope>
    <source>
        <strain evidence="2 3">E</strain>
    </source>
</reference>
<dbReference type="RefSeq" id="XP_024740676.1">
    <property type="nucleotide sequence ID" value="XM_024871863.1"/>
</dbReference>
<dbReference type="InParanoid" id="A0A2J6TLB7"/>
<keyword evidence="3" id="KW-1185">Reference proteome</keyword>
<name>A0A2J6TLB7_9HELO</name>
<feature type="region of interest" description="Disordered" evidence="1">
    <location>
        <begin position="28"/>
        <end position="123"/>
    </location>
</feature>
<dbReference type="AlphaFoldDB" id="A0A2J6TLB7"/>